<evidence type="ECO:0000313" key="4">
    <source>
        <dbReference type="EMBL" id="MBP2065810.1"/>
    </source>
</evidence>
<organism evidence="3">
    <name type="scientific">Streptomyces iranensis</name>
    <dbReference type="NCBI Taxonomy" id="576784"/>
    <lineage>
        <taxon>Bacteria</taxon>
        <taxon>Bacillati</taxon>
        <taxon>Actinomycetota</taxon>
        <taxon>Actinomycetes</taxon>
        <taxon>Kitasatosporales</taxon>
        <taxon>Streptomycetaceae</taxon>
        <taxon>Streptomyces</taxon>
        <taxon>Streptomyces violaceusniger group</taxon>
    </lineage>
</organism>
<dbReference type="HOGENOM" id="CLU_1453668_0_0_11"/>
<feature type="region of interest" description="Disordered" evidence="1">
    <location>
        <begin position="164"/>
        <end position="190"/>
    </location>
</feature>
<proteinExistence type="predicted"/>
<keyword evidence="5" id="KW-1185">Reference proteome</keyword>
<feature type="transmembrane region" description="Helical" evidence="2">
    <location>
        <begin position="6"/>
        <end position="24"/>
    </location>
</feature>
<evidence type="ECO:0000256" key="1">
    <source>
        <dbReference type="SAM" id="MobiDB-lite"/>
    </source>
</evidence>
<accession>A0A060ZPV8</accession>
<dbReference type="EMBL" id="JAGGLR010000021">
    <property type="protein sequence ID" value="MBP2065810.1"/>
    <property type="molecule type" value="Genomic_DNA"/>
</dbReference>
<evidence type="ECO:0000313" key="3">
    <source>
        <dbReference type="EMBL" id="CDR08187.1"/>
    </source>
</evidence>
<protein>
    <submittedName>
        <fullName evidence="3">Uncharacterized protein</fullName>
    </submittedName>
</protein>
<sequence length="190" mass="20292">METVITVSVIIGMIMLGVLLIHLLNGRHNERIAAFHYSDALPGVGRRSRKSRQPASPSDHASPPPHPEHRDGPRTTHGLLLTGSGGRAAGPHTQRSAFLMNGVTMQPPESLPAGRAEVRIVAASPEVARQVAEVLRRCFAGAEQRSYPAGADGGTRLHLTVDTTHTAEPARSWLVASRPSGQEATQTDEV</sequence>
<reference evidence="3" key="1">
    <citation type="submission" date="2014-05" db="EMBL/GenBank/DDBJ databases">
        <authorList>
            <person name="Horn Fabian"/>
        </authorList>
    </citation>
    <scope>NUCLEOTIDE SEQUENCE</scope>
</reference>
<keyword evidence="2" id="KW-0472">Membrane</keyword>
<dbReference type="EMBL" id="LK022848">
    <property type="protein sequence ID" value="CDR08187.1"/>
    <property type="molecule type" value="Genomic_DNA"/>
</dbReference>
<gene>
    <name evidence="4" type="ORF">J2Z30_006852</name>
    <name evidence="3" type="ORF">SIRAN4872</name>
</gene>
<evidence type="ECO:0000256" key="2">
    <source>
        <dbReference type="SAM" id="Phobius"/>
    </source>
</evidence>
<dbReference type="AlphaFoldDB" id="A0A060ZPV8"/>
<reference evidence="4 5" key="2">
    <citation type="submission" date="2021-03" db="EMBL/GenBank/DDBJ databases">
        <title>Genomic Encyclopedia of Type Strains, Phase IV (KMG-IV): sequencing the most valuable type-strain genomes for metagenomic binning, comparative biology and taxonomic classification.</title>
        <authorList>
            <person name="Goeker M."/>
        </authorList>
    </citation>
    <scope>NUCLEOTIDE SEQUENCE [LARGE SCALE GENOMIC DNA]</scope>
    <source>
        <strain evidence="4 5">DSM 41954</strain>
    </source>
</reference>
<dbReference type="Proteomes" id="UP000756710">
    <property type="component" value="Unassembled WGS sequence"/>
</dbReference>
<name>A0A060ZPV8_9ACTN</name>
<evidence type="ECO:0000313" key="5">
    <source>
        <dbReference type="Proteomes" id="UP000756710"/>
    </source>
</evidence>
<feature type="region of interest" description="Disordered" evidence="1">
    <location>
        <begin position="43"/>
        <end position="92"/>
    </location>
</feature>
<keyword evidence="2" id="KW-0812">Transmembrane</keyword>
<keyword evidence="2" id="KW-1133">Transmembrane helix</keyword>
<feature type="compositionally biased region" description="Polar residues" evidence="1">
    <location>
        <begin position="179"/>
        <end position="190"/>
    </location>
</feature>